<evidence type="ECO:0000256" key="4">
    <source>
        <dbReference type="ARBA" id="ARBA00023143"/>
    </source>
</evidence>
<dbReference type="Pfam" id="PF00460">
    <property type="entry name" value="Flg_bb_rod"/>
    <property type="match status" value="1"/>
</dbReference>
<evidence type="ECO:0000259" key="7">
    <source>
        <dbReference type="Pfam" id="PF00460"/>
    </source>
</evidence>
<gene>
    <name evidence="8" type="ORF">HMPREF1705_02837</name>
</gene>
<evidence type="ECO:0000256" key="1">
    <source>
        <dbReference type="ARBA" id="ARBA00004117"/>
    </source>
</evidence>
<evidence type="ECO:0000256" key="6">
    <source>
        <dbReference type="PIRNR" id="PIRNR002889"/>
    </source>
</evidence>
<dbReference type="eggNOG" id="COG1815">
    <property type="taxonomic scope" value="Bacteria"/>
</dbReference>
<comment type="similarity">
    <text evidence="2 6">Belongs to the flagella basal body rod proteins family.</text>
</comment>
<keyword evidence="4 6" id="KW-0975">Bacterial flagellum</keyword>
<dbReference type="GO" id="GO:0030694">
    <property type="term" value="C:bacterial-type flagellum basal body, rod"/>
    <property type="evidence" value="ECO:0007669"/>
    <property type="project" value="InterPro"/>
</dbReference>
<name>A0A0T5XB71_9BACT</name>
<dbReference type="RefSeq" id="WP_057940801.1">
    <property type="nucleotide sequence ID" value="NZ_ACJX03000001.1"/>
</dbReference>
<comment type="subunit">
    <text evidence="6">The basal body constitutes a major portion of the flagellar organelle and consists of a number of rings mounted on a central rod.</text>
</comment>
<evidence type="ECO:0000313" key="8">
    <source>
        <dbReference type="EMBL" id="KRT35600.1"/>
    </source>
</evidence>
<dbReference type="OrthoDB" id="9792068at2"/>
<keyword evidence="8" id="KW-0969">Cilium</keyword>
<dbReference type="STRING" id="592015.HMPREF1705_02837"/>
<keyword evidence="8" id="KW-0966">Cell projection</keyword>
<evidence type="ECO:0000256" key="2">
    <source>
        <dbReference type="ARBA" id="ARBA00009677"/>
    </source>
</evidence>
<reference evidence="9" key="1">
    <citation type="submission" date="2012-09" db="EMBL/GenBank/DDBJ databases">
        <authorList>
            <person name="Weinstock G."/>
            <person name="Sodergren E."/>
            <person name="Clifton S."/>
            <person name="Fulton L."/>
            <person name="Fulton B."/>
            <person name="Courtney L."/>
            <person name="Fronick C."/>
            <person name="Harrison M."/>
            <person name="Strong C."/>
            <person name="Farmer C."/>
            <person name="Delehaunty K."/>
            <person name="Markovic C."/>
            <person name="Hall O."/>
            <person name="Minx P."/>
            <person name="Tomlinson C."/>
            <person name="Mitreva M."/>
            <person name="Nelson J."/>
            <person name="Hou S."/>
            <person name="Wollam A."/>
            <person name="Pepin K.H."/>
            <person name="Johnson M."/>
            <person name="Bhonagiri V."/>
            <person name="Nash W.E."/>
            <person name="Suruliraj S."/>
            <person name="Warren W."/>
            <person name="Chinwalla A."/>
            <person name="Mardis E.R."/>
            <person name="Wilson R.K."/>
        </authorList>
    </citation>
    <scope>NUCLEOTIDE SEQUENCE [LARGE SCALE GENOMIC DNA]</scope>
    <source>
        <strain evidence="9">OS1</strain>
    </source>
</reference>
<comment type="subcellular location">
    <subcellularLocation>
        <location evidence="1 6">Bacterial flagellum basal body</location>
    </subcellularLocation>
</comment>
<comment type="caution">
    <text evidence="8">The sequence shown here is derived from an EMBL/GenBank/DDBJ whole genome shotgun (WGS) entry which is preliminary data.</text>
</comment>
<comment type="function">
    <text evidence="5 6">Structural component of flagellum, the bacterial motility apparatus. Part of the rod structure of flagellar basal body.</text>
</comment>
<dbReference type="AlphaFoldDB" id="A0A0T5XB71"/>
<sequence length="135" mass="14940">MRDVTWDVITLGMKGLSKRFEAISQNVANTNTPGYARSEVAFEDELREALSVNKRPKLPLATTHEAHITNLPRDIKGITPKEHRVVGELARWDGNGVDLDIEMSKLAQARMTYTALASLMSKRVSSYKTAIGGGR</sequence>
<evidence type="ECO:0000313" key="9">
    <source>
        <dbReference type="Proteomes" id="UP000005273"/>
    </source>
</evidence>
<accession>A0A0T5XB71</accession>
<protein>
    <recommendedName>
        <fullName evidence="3 6">Flagellar basal body rod protein FlgB</fullName>
    </recommendedName>
</protein>
<dbReference type="EMBL" id="ACJX03000001">
    <property type="protein sequence ID" value="KRT35600.1"/>
    <property type="molecule type" value="Genomic_DNA"/>
</dbReference>
<evidence type="ECO:0000256" key="5">
    <source>
        <dbReference type="ARBA" id="ARBA00024934"/>
    </source>
</evidence>
<dbReference type="InterPro" id="IPR006300">
    <property type="entry name" value="FlgB"/>
</dbReference>
<proteinExistence type="inferred from homology"/>
<dbReference type="GO" id="GO:0071973">
    <property type="term" value="P:bacterial-type flagellum-dependent cell motility"/>
    <property type="evidence" value="ECO:0007669"/>
    <property type="project" value="InterPro"/>
</dbReference>
<keyword evidence="9" id="KW-1185">Reference proteome</keyword>
<organism evidence="8 9">
    <name type="scientific">Acetomicrobium hydrogeniformans ATCC BAA-1850</name>
    <dbReference type="NCBI Taxonomy" id="592015"/>
    <lineage>
        <taxon>Bacteria</taxon>
        <taxon>Thermotogati</taxon>
        <taxon>Synergistota</taxon>
        <taxon>Synergistia</taxon>
        <taxon>Synergistales</taxon>
        <taxon>Acetomicrobiaceae</taxon>
        <taxon>Acetomicrobium</taxon>
    </lineage>
</organism>
<dbReference type="PIRSF" id="PIRSF002889">
    <property type="entry name" value="Rod_FlgB"/>
    <property type="match status" value="1"/>
</dbReference>
<evidence type="ECO:0000256" key="3">
    <source>
        <dbReference type="ARBA" id="ARBA00014376"/>
    </source>
</evidence>
<dbReference type="NCBIfam" id="TIGR01396">
    <property type="entry name" value="FlgB"/>
    <property type="match status" value="1"/>
</dbReference>
<dbReference type="InterPro" id="IPR001444">
    <property type="entry name" value="Flag_bb_rod_N"/>
</dbReference>
<feature type="domain" description="Flagellar basal body rod protein N-terminal" evidence="7">
    <location>
        <begin position="12"/>
        <end position="35"/>
    </location>
</feature>
<dbReference type="Proteomes" id="UP000005273">
    <property type="component" value="Unassembled WGS sequence"/>
</dbReference>
<keyword evidence="8" id="KW-0282">Flagellum</keyword>